<sequence length="217" mass="24612">MKNGGTEMEMDAWEGLTDQEEPCEYTLSEAEMFAFLGKKTDPADNLTGKVLLVRLPDKKVEGLTEIRKVFQPKASALPWLKGPYPCIVAERLNRIEALEMIDKTGVPDCLRFVCDTQRAAGKGYFSYEEVLLRYREQSGGIRCSDFRNTDPVELVDEESVVNRAKQECTILYTDTEVYDDIPGEMWMVLFYSKGMLGGDQEVYMDRNGITKLIVCGE</sequence>
<evidence type="ECO:0000313" key="1">
    <source>
        <dbReference type="EMBL" id="CUN39974.1"/>
    </source>
</evidence>
<name>A0A173WKQ9_9FIRM</name>
<gene>
    <name evidence="1" type="ORF">ERS852407_00065</name>
</gene>
<dbReference type="AlphaFoldDB" id="A0A173WKQ9"/>
<dbReference type="RefSeq" id="WP_055652548.1">
    <property type="nucleotide sequence ID" value="NZ_CABIXC010000001.1"/>
</dbReference>
<protein>
    <submittedName>
        <fullName evidence="1">Uncharacterized protein</fullName>
    </submittedName>
</protein>
<organism evidence="1 2">
    <name type="scientific">Hungatella hathewayi</name>
    <dbReference type="NCBI Taxonomy" id="154046"/>
    <lineage>
        <taxon>Bacteria</taxon>
        <taxon>Bacillati</taxon>
        <taxon>Bacillota</taxon>
        <taxon>Clostridia</taxon>
        <taxon>Lachnospirales</taxon>
        <taxon>Lachnospiraceae</taxon>
        <taxon>Hungatella</taxon>
    </lineage>
</organism>
<proteinExistence type="predicted"/>
<accession>A0A173WKQ9</accession>
<evidence type="ECO:0000313" key="2">
    <source>
        <dbReference type="Proteomes" id="UP000095651"/>
    </source>
</evidence>
<dbReference type="Proteomes" id="UP000095651">
    <property type="component" value="Unassembled WGS sequence"/>
</dbReference>
<reference evidence="1 2" key="1">
    <citation type="submission" date="2015-09" db="EMBL/GenBank/DDBJ databases">
        <authorList>
            <consortium name="Pathogen Informatics"/>
        </authorList>
    </citation>
    <scope>NUCLEOTIDE SEQUENCE [LARGE SCALE GENOMIC DNA]</scope>
    <source>
        <strain evidence="1 2">2789STDY5608850</strain>
    </source>
</reference>
<dbReference type="EMBL" id="CYZE01000001">
    <property type="protein sequence ID" value="CUN39974.1"/>
    <property type="molecule type" value="Genomic_DNA"/>
</dbReference>